<dbReference type="PROSITE" id="PS51882">
    <property type="entry name" value="G_ALPHA"/>
    <property type="match status" value="1"/>
</dbReference>
<dbReference type="InterPro" id="IPR011025">
    <property type="entry name" value="GproteinA_insert"/>
</dbReference>
<dbReference type="EMBL" id="CDSF01000094">
    <property type="protein sequence ID" value="CEO99820.1"/>
    <property type="molecule type" value="Genomic_DNA"/>
</dbReference>
<dbReference type="SUPFAM" id="SSF52540">
    <property type="entry name" value="P-loop containing nucleoside triphosphate hydrolases"/>
    <property type="match status" value="1"/>
</dbReference>
<keyword evidence="6" id="KW-0460">Magnesium</keyword>
<dbReference type="AlphaFoldDB" id="A0A0G4IWX4"/>
<organism evidence="7 9">
    <name type="scientific">Plasmodiophora brassicae</name>
    <name type="common">Clubroot disease agent</name>
    <dbReference type="NCBI Taxonomy" id="37360"/>
    <lineage>
        <taxon>Eukaryota</taxon>
        <taxon>Sar</taxon>
        <taxon>Rhizaria</taxon>
        <taxon>Endomyxa</taxon>
        <taxon>Phytomyxea</taxon>
        <taxon>Plasmodiophorida</taxon>
        <taxon>Plasmodiophoridae</taxon>
        <taxon>Plasmodiophora</taxon>
    </lineage>
</organism>
<reference evidence="7 9" key="1">
    <citation type="submission" date="2015-02" db="EMBL/GenBank/DDBJ databases">
        <authorList>
            <person name="Chooi Y.-H."/>
        </authorList>
    </citation>
    <scope>NUCLEOTIDE SEQUENCE [LARGE SCALE GENOMIC DNA]</scope>
    <source>
        <strain evidence="7">E3</strain>
    </source>
</reference>
<evidence type="ECO:0000313" key="9">
    <source>
        <dbReference type="Proteomes" id="UP000039324"/>
    </source>
</evidence>
<keyword evidence="1 6" id="KW-0479">Metal-binding</keyword>
<sequence length="384" mass="43514">MTRTINRTLEQERKRAASIPVALFLGIGDSGKVTAMRQHSPTSSSECILAPQSTFCKQLRILHGAPYAHGELVMIRQLIHDMIVHDMYRLVAASSNVNVIDKIAKEKGISATFAQLPPRVDHARYEVSQWAFSGMPPVVDEAIAVIIMTLWANASIRLVYEYRGEFHLGSHAAYFFDKIGAICQESWLPTEDDIVRWRAKTIGVTDQIISCTVNGLDSEVRIVDVGGQRSERRKWIHHFSSASIIMFVVGLSDYNQCCSEDNKTSRMLEALKVFEQICSSPLLANTGIVVFFNKCDMFREKLQVVPFKDYVDDYDGDGSYDSACDYMKALYLRTATRVFQAMNVPRRPVHFYFTTAVDRNNVQHVFLSVHDIMIRRQLKSDGLL</sequence>
<evidence type="ECO:0000313" key="7">
    <source>
        <dbReference type="EMBL" id="CEO99820.1"/>
    </source>
</evidence>
<dbReference type="GO" id="GO:0001664">
    <property type="term" value="F:G protein-coupled receptor binding"/>
    <property type="evidence" value="ECO:0007669"/>
    <property type="project" value="TreeGrafter"/>
</dbReference>
<feature type="binding site" evidence="6">
    <location>
        <position position="201"/>
    </location>
    <ligand>
        <name>Mg(2+)</name>
        <dbReference type="ChEBI" id="CHEBI:18420"/>
    </ligand>
</feature>
<keyword evidence="2 5" id="KW-0547">Nucleotide-binding</keyword>
<dbReference type="PANTHER" id="PTHR10218">
    <property type="entry name" value="GTP-BINDING PROTEIN ALPHA SUBUNIT"/>
    <property type="match status" value="1"/>
</dbReference>
<evidence type="ECO:0000256" key="1">
    <source>
        <dbReference type="ARBA" id="ARBA00022723"/>
    </source>
</evidence>
<keyword evidence="8" id="KW-0496">Mitochondrion</keyword>
<feature type="binding site" evidence="6">
    <location>
        <position position="53"/>
    </location>
    <ligand>
        <name>Mg(2+)</name>
        <dbReference type="ChEBI" id="CHEBI:18420"/>
    </ligand>
</feature>
<dbReference type="STRING" id="37360.A0A0G4IWX4"/>
<dbReference type="Pfam" id="PF00503">
    <property type="entry name" value="G-alpha"/>
    <property type="match status" value="1"/>
</dbReference>
<evidence type="ECO:0000256" key="2">
    <source>
        <dbReference type="ARBA" id="ARBA00022741"/>
    </source>
</evidence>
<feature type="binding site" evidence="5">
    <location>
        <begin position="224"/>
        <end position="228"/>
    </location>
    <ligand>
        <name>GTP</name>
        <dbReference type="ChEBI" id="CHEBI:37565"/>
    </ligand>
</feature>
<dbReference type="CDD" id="cd00066">
    <property type="entry name" value="G-alpha"/>
    <property type="match status" value="1"/>
</dbReference>
<proteinExistence type="predicted"/>
<dbReference type="GO" id="GO:0005737">
    <property type="term" value="C:cytoplasm"/>
    <property type="evidence" value="ECO:0007669"/>
    <property type="project" value="TreeGrafter"/>
</dbReference>
<dbReference type="Gene3D" id="3.40.50.300">
    <property type="entry name" value="P-loop containing nucleotide triphosphate hydrolases"/>
    <property type="match status" value="1"/>
</dbReference>
<evidence type="ECO:0000256" key="4">
    <source>
        <dbReference type="ARBA" id="ARBA00023224"/>
    </source>
</evidence>
<dbReference type="GO" id="GO:0007188">
    <property type="term" value="P:adenylate cyclase-modulating G protein-coupled receptor signaling pathway"/>
    <property type="evidence" value="ECO:0007669"/>
    <property type="project" value="TreeGrafter"/>
</dbReference>
<dbReference type="Gene3D" id="1.10.400.10">
    <property type="entry name" value="GI Alpha 1, domain 2-like"/>
    <property type="match status" value="1"/>
</dbReference>
<name>A0A0G4IWX4_PLABS</name>
<gene>
    <name evidence="7" type="ORF">PBRA_007554</name>
    <name evidence="8" type="ORF">PLBR_LOCUS9305</name>
</gene>
<dbReference type="GO" id="GO:0003924">
    <property type="term" value="F:GTPase activity"/>
    <property type="evidence" value="ECO:0007669"/>
    <property type="project" value="InterPro"/>
</dbReference>
<dbReference type="EMBL" id="OVEO01000020">
    <property type="protein sequence ID" value="SPR02090.1"/>
    <property type="molecule type" value="Genomic_DNA"/>
</dbReference>
<dbReference type="PRINTS" id="PR00318">
    <property type="entry name" value="GPROTEINA"/>
</dbReference>
<feature type="binding site" evidence="5">
    <location>
        <position position="356"/>
    </location>
    <ligand>
        <name>GTP</name>
        <dbReference type="ChEBI" id="CHEBI:37565"/>
    </ligand>
</feature>
<dbReference type="GO" id="GO:0046872">
    <property type="term" value="F:metal ion binding"/>
    <property type="evidence" value="ECO:0007669"/>
    <property type="project" value="UniProtKB-KW"/>
</dbReference>
<evidence type="ECO:0000313" key="8">
    <source>
        <dbReference type="EMBL" id="SPR02090.1"/>
    </source>
</evidence>
<dbReference type="FunFam" id="3.40.50.300:FF:000720">
    <property type="entry name" value="Guanine nucleotide-binding protein G(k) subunit alpha"/>
    <property type="match status" value="1"/>
</dbReference>
<dbReference type="InterPro" id="IPR001019">
    <property type="entry name" value="Gprotein_alpha_su"/>
</dbReference>
<geneLocation type="mitochondrion" evidence="8"/>
<dbReference type="OrthoDB" id="5817230at2759"/>
<keyword evidence="3 5" id="KW-0342">GTP-binding</keyword>
<keyword evidence="9" id="KW-1185">Reference proteome</keyword>
<dbReference type="SUPFAM" id="SSF47895">
    <property type="entry name" value="Transducin (alpha subunit), insertion domain"/>
    <property type="match status" value="1"/>
</dbReference>
<evidence type="ECO:0000256" key="3">
    <source>
        <dbReference type="ARBA" id="ARBA00023134"/>
    </source>
</evidence>
<accession>A0A0G4IWX4</accession>
<evidence type="ECO:0000256" key="6">
    <source>
        <dbReference type="PIRSR" id="PIRSR601019-2"/>
    </source>
</evidence>
<dbReference type="PANTHER" id="PTHR10218:SF302">
    <property type="entry name" value="GUANINE NUCLEOTIDE-BINDING PROTEIN ALPHA-5 SUBUNIT"/>
    <property type="match status" value="1"/>
</dbReference>
<keyword evidence="4" id="KW-0807">Transducer</keyword>
<dbReference type="GO" id="GO:0005525">
    <property type="term" value="F:GTP binding"/>
    <property type="evidence" value="ECO:0007669"/>
    <property type="project" value="UniProtKB-KW"/>
</dbReference>
<dbReference type="GO" id="GO:0031683">
    <property type="term" value="F:G-protein beta/gamma-subunit complex binding"/>
    <property type="evidence" value="ECO:0007669"/>
    <property type="project" value="InterPro"/>
</dbReference>
<protein>
    <submittedName>
        <fullName evidence="7">Uncharacterized protein</fullName>
    </submittedName>
</protein>
<dbReference type="InterPro" id="IPR027417">
    <property type="entry name" value="P-loop_NTPase"/>
</dbReference>
<feature type="binding site" evidence="5">
    <location>
        <begin position="293"/>
        <end position="296"/>
    </location>
    <ligand>
        <name>GTP</name>
        <dbReference type="ChEBI" id="CHEBI:37565"/>
    </ligand>
</feature>
<dbReference type="SMART" id="SM00275">
    <property type="entry name" value="G_alpha"/>
    <property type="match status" value="1"/>
</dbReference>
<evidence type="ECO:0000313" key="10">
    <source>
        <dbReference type="Proteomes" id="UP000290189"/>
    </source>
</evidence>
<reference evidence="8 10" key="2">
    <citation type="submission" date="2018-03" db="EMBL/GenBank/DDBJ databases">
        <authorList>
            <person name="Fogelqvist J."/>
        </authorList>
    </citation>
    <scope>NUCLEOTIDE SEQUENCE [LARGE SCALE GENOMIC DNA]</scope>
</reference>
<dbReference type="OMA" id="NENANHF"/>
<dbReference type="GO" id="GO:0005834">
    <property type="term" value="C:heterotrimeric G-protein complex"/>
    <property type="evidence" value="ECO:0007669"/>
    <property type="project" value="TreeGrafter"/>
</dbReference>
<dbReference type="Proteomes" id="UP000290189">
    <property type="component" value="Unassembled WGS sequence"/>
</dbReference>
<evidence type="ECO:0000256" key="5">
    <source>
        <dbReference type="PIRSR" id="PIRSR601019-1"/>
    </source>
</evidence>
<dbReference type="Proteomes" id="UP000039324">
    <property type="component" value="Unassembled WGS sequence"/>
</dbReference>